<feature type="compositionally biased region" description="Low complexity" evidence="1">
    <location>
        <begin position="33"/>
        <end position="43"/>
    </location>
</feature>
<reference evidence="2 3" key="1">
    <citation type="journal article" date="2021" name="BMC Genomics">
        <title>Datura genome reveals duplications of psychoactive alkaloid biosynthetic genes and high mutation rate following tissue culture.</title>
        <authorList>
            <person name="Rajewski A."/>
            <person name="Carter-House D."/>
            <person name="Stajich J."/>
            <person name="Litt A."/>
        </authorList>
    </citation>
    <scope>NUCLEOTIDE SEQUENCE [LARGE SCALE GENOMIC DNA]</scope>
    <source>
        <strain evidence="2">AR-01</strain>
    </source>
</reference>
<dbReference type="InterPro" id="IPR039620">
    <property type="entry name" value="BKI1/MAKR1/3/4"/>
</dbReference>
<dbReference type="Proteomes" id="UP000823775">
    <property type="component" value="Unassembled WGS sequence"/>
</dbReference>
<dbReference type="PANTHER" id="PTHR33312:SF5">
    <property type="entry name" value="MEMBRANE-ASSOCIATED KINASE REGULATOR 4-RELATED"/>
    <property type="match status" value="1"/>
</dbReference>
<evidence type="ECO:0000313" key="3">
    <source>
        <dbReference type="Proteomes" id="UP000823775"/>
    </source>
</evidence>
<gene>
    <name evidence="2" type="ORF">HAX54_005044</name>
</gene>
<dbReference type="EMBL" id="JACEIK010001242">
    <property type="protein sequence ID" value="MCD7467545.1"/>
    <property type="molecule type" value="Genomic_DNA"/>
</dbReference>
<evidence type="ECO:0000256" key="1">
    <source>
        <dbReference type="SAM" id="MobiDB-lite"/>
    </source>
</evidence>
<organism evidence="2 3">
    <name type="scientific">Datura stramonium</name>
    <name type="common">Jimsonweed</name>
    <name type="synonym">Common thornapple</name>
    <dbReference type="NCBI Taxonomy" id="4076"/>
    <lineage>
        <taxon>Eukaryota</taxon>
        <taxon>Viridiplantae</taxon>
        <taxon>Streptophyta</taxon>
        <taxon>Embryophyta</taxon>
        <taxon>Tracheophyta</taxon>
        <taxon>Spermatophyta</taxon>
        <taxon>Magnoliopsida</taxon>
        <taxon>eudicotyledons</taxon>
        <taxon>Gunneridae</taxon>
        <taxon>Pentapetalae</taxon>
        <taxon>asterids</taxon>
        <taxon>lamiids</taxon>
        <taxon>Solanales</taxon>
        <taxon>Solanaceae</taxon>
        <taxon>Solanoideae</taxon>
        <taxon>Datureae</taxon>
        <taxon>Datura</taxon>
    </lineage>
</organism>
<proteinExistence type="predicted"/>
<evidence type="ECO:0000313" key="2">
    <source>
        <dbReference type="EMBL" id="MCD7467545.1"/>
    </source>
</evidence>
<feature type="region of interest" description="Disordered" evidence="1">
    <location>
        <begin position="1"/>
        <end position="45"/>
    </location>
</feature>
<sequence length="447" mass="49855">MDTKNPPPSSSSSSKIKNSDDEQEEEEEDYIDMEVTSSSSCSSPQISREFEFQMSSISINDKETTRTATTTSPADELFYRGKLLPLHLPPRLEMVQKLLQTSKIESFQLGQEQEDERFSISTTKNLTNTRTPFESCNISSSEMVQKLLQTSKVGSTFQVEEEEERFSISTKSLMNGASISTNTTSTPFESCNISPSESCRVSCELNPDEYFFEWSTEFSTFFKDNHPKMKSWSKKLKLVKQSLISQKLKASTSRAYLNLKSLFNKSACSDHVTDHHHQQQQQVSNGTNGCSNKYIKVCKRTPFGHIGKCTHSPITLASVIRDTESNEGIHHHEDNVNSHRRSFSAAIKKHSPTKCLSSSSSNGSSSSSSSSFSLNSNGFYELNLLKRSSSATTEIEGSIEAAIAHCKKSQELCNPKRKLIEAAGINSLSISKIAATEIQERPDLCRF</sequence>
<dbReference type="PANTHER" id="PTHR33312">
    <property type="entry name" value="MEMBRANE-ASSOCIATED KINASE REGULATOR 4-RELATED"/>
    <property type="match status" value="1"/>
</dbReference>
<accession>A0ABS8T9C4</accession>
<evidence type="ECO:0008006" key="4">
    <source>
        <dbReference type="Google" id="ProtNLM"/>
    </source>
</evidence>
<protein>
    <recommendedName>
        <fullName evidence="4">Membrane-associated kinase regulator 4</fullName>
    </recommendedName>
</protein>
<comment type="caution">
    <text evidence="2">The sequence shown here is derived from an EMBL/GenBank/DDBJ whole genome shotgun (WGS) entry which is preliminary data.</text>
</comment>
<feature type="compositionally biased region" description="Acidic residues" evidence="1">
    <location>
        <begin position="21"/>
        <end position="32"/>
    </location>
</feature>
<name>A0ABS8T9C4_DATST</name>
<keyword evidence="3" id="KW-1185">Reference proteome</keyword>